<dbReference type="InterPro" id="IPR037951">
    <property type="entry name" value="MopB_CT_YdeP"/>
</dbReference>
<evidence type="ECO:0000259" key="11">
    <source>
        <dbReference type="Pfam" id="PF00384"/>
    </source>
</evidence>
<dbReference type="GO" id="GO:0030151">
    <property type="term" value="F:molybdenum ion binding"/>
    <property type="evidence" value="ECO:0007669"/>
    <property type="project" value="InterPro"/>
</dbReference>
<dbReference type="EMBL" id="BSER01000008">
    <property type="protein sequence ID" value="GLJ95277.1"/>
    <property type="molecule type" value="Genomic_DNA"/>
</dbReference>
<dbReference type="NCBIfam" id="TIGR01701">
    <property type="entry name" value="Fdhalpha-like"/>
    <property type="match status" value="1"/>
</dbReference>
<comment type="similarity">
    <text evidence="3">Belongs to the prokaryotic molybdopterin-containing oxidoreductase family.</text>
</comment>
<evidence type="ECO:0000256" key="7">
    <source>
        <dbReference type="ARBA" id="ARBA00023002"/>
    </source>
</evidence>
<evidence type="ECO:0000256" key="9">
    <source>
        <dbReference type="ARBA" id="ARBA00023014"/>
    </source>
</evidence>
<dbReference type="Pfam" id="PF01568">
    <property type="entry name" value="Molydop_binding"/>
    <property type="match status" value="1"/>
</dbReference>
<evidence type="ECO:0000256" key="5">
    <source>
        <dbReference type="ARBA" id="ARBA00022505"/>
    </source>
</evidence>
<comment type="cofactor">
    <cofactor evidence="2">
        <name>[4Fe-4S] cluster</name>
        <dbReference type="ChEBI" id="CHEBI:49883"/>
    </cofactor>
</comment>
<evidence type="ECO:0000256" key="6">
    <source>
        <dbReference type="ARBA" id="ARBA00022723"/>
    </source>
</evidence>
<dbReference type="SUPFAM" id="SSF53706">
    <property type="entry name" value="Formate dehydrogenase/DMSO reductase, domains 1-3"/>
    <property type="match status" value="1"/>
</dbReference>
<evidence type="ECO:0000313" key="13">
    <source>
        <dbReference type="EMBL" id="GLJ95277.1"/>
    </source>
</evidence>
<dbReference type="Pfam" id="PF00384">
    <property type="entry name" value="Molybdopterin"/>
    <property type="match status" value="1"/>
</dbReference>
<dbReference type="GO" id="GO:0051539">
    <property type="term" value="F:4 iron, 4 sulfur cluster binding"/>
    <property type="evidence" value="ECO:0007669"/>
    <property type="project" value="UniProtKB-KW"/>
</dbReference>
<dbReference type="InterPro" id="IPR009010">
    <property type="entry name" value="Asp_de-COase-like_dom_sf"/>
</dbReference>
<keyword evidence="4" id="KW-0004">4Fe-4S</keyword>
<dbReference type="InterPro" id="IPR041953">
    <property type="entry name" value="YdeP_MopB"/>
</dbReference>
<reference evidence="13" key="1">
    <citation type="journal article" date="2014" name="Int. J. Syst. Evol. Microbiol.">
        <title>Complete genome sequence of Corynebacterium casei LMG S-19264T (=DSM 44701T), isolated from a smear-ripened cheese.</title>
        <authorList>
            <consortium name="US DOE Joint Genome Institute (JGI-PGF)"/>
            <person name="Walter F."/>
            <person name="Albersmeier A."/>
            <person name="Kalinowski J."/>
            <person name="Ruckert C."/>
        </authorList>
    </citation>
    <scope>NUCLEOTIDE SEQUENCE</scope>
    <source>
        <strain evidence="13">VKM Ac-1940</strain>
    </source>
</reference>
<keyword evidence="5" id="KW-0500">Molybdenum</keyword>
<feature type="region of interest" description="Disordered" evidence="10">
    <location>
        <begin position="1"/>
        <end position="34"/>
    </location>
</feature>
<gene>
    <name evidence="13" type="primary">fdhF</name>
    <name evidence="13" type="ORF">GCM10017591_13390</name>
</gene>
<feature type="domain" description="Molybdopterin dinucleotide-binding" evidence="12">
    <location>
        <begin position="664"/>
        <end position="767"/>
    </location>
</feature>
<dbReference type="PANTHER" id="PTHR43105:SF4">
    <property type="entry name" value="PROTEIN YDEP"/>
    <property type="match status" value="1"/>
</dbReference>
<dbReference type="GO" id="GO:0043546">
    <property type="term" value="F:molybdopterin cofactor binding"/>
    <property type="evidence" value="ECO:0007669"/>
    <property type="project" value="InterPro"/>
</dbReference>
<proteinExistence type="inferred from homology"/>
<comment type="cofactor">
    <cofactor evidence="1">
        <name>Mo-bis(molybdopterin guanine dinucleotide)</name>
        <dbReference type="ChEBI" id="CHEBI:60539"/>
    </cofactor>
</comment>
<dbReference type="CDD" id="cd02787">
    <property type="entry name" value="MopB_CT_ydeP"/>
    <property type="match status" value="1"/>
</dbReference>
<accession>A0A9W6HLZ6</accession>
<evidence type="ECO:0000256" key="8">
    <source>
        <dbReference type="ARBA" id="ARBA00023004"/>
    </source>
</evidence>
<dbReference type="InterPro" id="IPR006657">
    <property type="entry name" value="MoPterin_dinucl-bd_dom"/>
</dbReference>
<dbReference type="Gene3D" id="3.40.50.740">
    <property type="match status" value="1"/>
</dbReference>
<dbReference type="SUPFAM" id="SSF50692">
    <property type="entry name" value="ADC-like"/>
    <property type="match status" value="1"/>
</dbReference>
<dbReference type="PIRSF" id="PIRSF000144">
    <property type="entry name" value="CbbBc"/>
    <property type="match status" value="1"/>
</dbReference>
<dbReference type="InterPro" id="IPR050123">
    <property type="entry name" value="Prok_molybdopt-oxidoreductase"/>
</dbReference>
<keyword evidence="9" id="KW-0411">Iron-sulfur</keyword>
<dbReference type="PANTHER" id="PTHR43105">
    <property type="entry name" value="RESPIRATORY NITRATE REDUCTASE"/>
    <property type="match status" value="1"/>
</dbReference>
<dbReference type="GO" id="GO:0008863">
    <property type="term" value="F:formate dehydrogenase (NAD+) activity"/>
    <property type="evidence" value="ECO:0007669"/>
    <property type="project" value="InterPro"/>
</dbReference>
<dbReference type="Gene3D" id="2.40.40.20">
    <property type="match status" value="1"/>
</dbReference>
<evidence type="ECO:0000256" key="2">
    <source>
        <dbReference type="ARBA" id="ARBA00001966"/>
    </source>
</evidence>
<organism evidence="13 14">
    <name type="scientific">Microbacterium dextranolyticum</name>
    <dbReference type="NCBI Taxonomy" id="36806"/>
    <lineage>
        <taxon>Bacteria</taxon>
        <taxon>Bacillati</taxon>
        <taxon>Actinomycetota</taxon>
        <taxon>Actinomycetes</taxon>
        <taxon>Micrococcales</taxon>
        <taxon>Microbacteriaceae</taxon>
        <taxon>Microbacterium</taxon>
    </lineage>
</organism>
<evidence type="ECO:0000256" key="10">
    <source>
        <dbReference type="SAM" id="MobiDB-lite"/>
    </source>
</evidence>
<dbReference type="InterPro" id="IPR010046">
    <property type="entry name" value="Mopterin_OxRdtse_a_bac"/>
</dbReference>
<feature type="domain" description="Molybdopterin oxidoreductase" evidence="11">
    <location>
        <begin position="137"/>
        <end position="500"/>
    </location>
</feature>
<evidence type="ECO:0000313" key="14">
    <source>
        <dbReference type="Proteomes" id="UP001142291"/>
    </source>
</evidence>
<keyword evidence="8" id="KW-0408">Iron</keyword>
<name>A0A9W6HLZ6_9MICO</name>
<evidence type="ECO:0000259" key="12">
    <source>
        <dbReference type="Pfam" id="PF01568"/>
    </source>
</evidence>
<keyword evidence="6" id="KW-0479">Metal-binding</keyword>
<protein>
    <submittedName>
        <fullName evidence="13">Oxidoreductase</fullName>
    </submittedName>
</protein>
<dbReference type="Gene3D" id="3.40.228.10">
    <property type="entry name" value="Dimethylsulfoxide Reductase, domain 2"/>
    <property type="match status" value="1"/>
</dbReference>
<dbReference type="GO" id="GO:0016020">
    <property type="term" value="C:membrane"/>
    <property type="evidence" value="ECO:0007669"/>
    <property type="project" value="TreeGrafter"/>
</dbReference>
<dbReference type="InterPro" id="IPR006656">
    <property type="entry name" value="Mopterin_OxRdtase"/>
</dbReference>
<keyword evidence="14" id="KW-1185">Reference proteome</keyword>
<dbReference type="CDD" id="cd02767">
    <property type="entry name" value="MopB_ydeP"/>
    <property type="match status" value="1"/>
</dbReference>
<evidence type="ECO:0000256" key="3">
    <source>
        <dbReference type="ARBA" id="ARBA00010312"/>
    </source>
</evidence>
<evidence type="ECO:0000256" key="1">
    <source>
        <dbReference type="ARBA" id="ARBA00001942"/>
    </source>
</evidence>
<reference evidence="13" key="2">
    <citation type="submission" date="2023-01" db="EMBL/GenBank/DDBJ databases">
        <authorList>
            <person name="Sun Q."/>
            <person name="Evtushenko L."/>
        </authorList>
    </citation>
    <scope>NUCLEOTIDE SEQUENCE</scope>
    <source>
        <strain evidence="13">VKM Ac-1940</strain>
    </source>
</reference>
<dbReference type="Proteomes" id="UP001142291">
    <property type="component" value="Unassembled WGS sequence"/>
</dbReference>
<dbReference type="AlphaFoldDB" id="A0A9W6HLZ6"/>
<comment type="caution">
    <text evidence="13">The sequence shown here is derived from an EMBL/GenBank/DDBJ whole genome shotgun (WGS) entry which is preliminary data.</text>
</comment>
<evidence type="ECO:0000256" key="4">
    <source>
        <dbReference type="ARBA" id="ARBA00022485"/>
    </source>
</evidence>
<sequence>MAIDSNEGSAFGLMTDAPRQGGFGPATTGPWESKGAYRHPAAGWGAAISVGEVLLREREPIIGTKAMFTMNHPGRGFDCPGCAWPDDQGVTLDICENGIKHVTWEMTRERADRAFFAAHTVAELSQWTDHALEKAGRLTEPMVYDPETDHYVPISWDDAFGLIGETLRRLDSPDQAAFYTSGRLSNEASFLYQLFARELGTNNLPDCSNMCHEASGRALTASIATGKGTASLEDWAQCDALFVLGVNAASNAPRMLTTLAEAVDRGAQVIHVNPLIEVAETRTIVPHEILDMARFKATDTSTGNLQVRPGGDLALIRGMAKVVFEAAATDPTVLDQAFLDAYTTGLDDYRALVEASGWDELVEQSGLSEADIRGAAEIYLASERTIISWCLGVSQHEHGVDTVREIVNLLLLKGNIGRPGTGPAPVRGHSNVQGNRTCGINHHPTEEWLAKLDEVCGIRSPRERGLDTVHTVAGMHSGEVKVFVGMGGNFVLAAPDTPFTAAGMSSCELTVQVSTKLNRSHIVHGEKALILPCLARTETDQQRAGRQSISMEDAMSSVQLSLGARRPASAHLRSEPAIIAGIAMATLTDTVTPWQDYIDDYDRIRDVMARVLPGFEGYNTLVRQRYGFRIPQPARERDFRTPSGRAEFSHAPLPNVIPEEADVLVLQTMRSHDQWNTTIYTNDDRYRGIRNIREFVFMNRKDMRERGIGEGDVVDIVATSVKDGSTRSVRAFRALEYNIPRGSAAGYMPELNVLIGVNDFSAQSDQPLMKDIRVRITPSAEREVA</sequence>
<dbReference type="RefSeq" id="WP_271202501.1">
    <property type="nucleotide sequence ID" value="NZ_BAAAUR010000005.1"/>
</dbReference>
<keyword evidence="7" id="KW-0560">Oxidoreductase</keyword>